<evidence type="ECO:0000259" key="2">
    <source>
        <dbReference type="PROSITE" id="PS50275"/>
    </source>
</evidence>
<evidence type="ECO:0000313" key="3">
    <source>
        <dbReference type="EMBL" id="KAJ3101973.1"/>
    </source>
</evidence>
<feature type="domain" description="SAC" evidence="2">
    <location>
        <begin position="588"/>
        <end position="953"/>
    </location>
</feature>
<dbReference type="AlphaFoldDB" id="A0AAD5SVD1"/>
<feature type="compositionally biased region" description="Acidic residues" evidence="1">
    <location>
        <begin position="490"/>
        <end position="499"/>
    </location>
</feature>
<dbReference type="PANTHER" id="PTHR45662:SF2">
    <property type="entry name" value="PHOSPHATIDYLINOSITOL-3-PHOSPHATASE SAC1"/>
    <property type="match status" value="1"/>
</dbReference>
<feature type="region of interest" description="Disordered" evidence="1">
    <location>
        <begin position="902"/>
        <end position="928"/>
    </location>
</feature>
<proteinExistence type="predicted"/>
<feature type="region of interest" description="Disordered" evidence="1">
    <location>
        <begin position="489"/>
        <end position="529"/>
    </location>
</feature>
<dbReference type="PROSITE" id="PS50275">
    <property type="entry name" value="SAC"/>
    <property type="match status" value="1"/>
</dbReference>
<gene>
    <name evidence="3" type="ORF">HK100_004446</name>
</gene>
<organism evidence="3 4">
    <name type="scientific">Physocladia obscura</name>
    <dbReference type="NCBI Taxonomy" id="109957"/>
    <lineage>
        <taxon>Eukaryota</taxon>
        <taxon>Fungi</taxon>
        <taxon>Fungi incertae sedis</taxon>
        <taxon>Chytridiomycota</taxon>
        <taxon>Chytridiomycota incertae sedis</taxon>
        <taxon>Chytridiomycetes</taxon>
        <taxon>Chytridiales</taxon>
        <taxon>Chytriomycetaceae</taxon>
        <taxon>Physocladia</taxon>
    </lineage>
</organism>
<feature type="compositionally biased region" description="Polar residues" evidence="1">
    <location>
        <begin position="516"/>
        <end position="527"/>
    </location>
</feature>
<dbReference type="GO" id="GO:0043812">
    <property type="term" value="F:phosphatidylinositol-4-phosphate phosphatase activity"/>
    <property type="evidence" value="ECO:0007669"/>
    <property type="project" value="TreeGrafter"/>
</dbReference>
<dbReference type="Proteomes" id="UP001211907">
    <property type="component" value="Unassembled WGS sequence"/>
</dbReference>
<dbReference type="EMBL" id="JADGJH010002194">
    <property type="protein sequence ID" value="KAJ3101973.1"/>
    <property type="molecule type" value="Genomic_DNA"/>
</dbReference>
<evidence type="ECO:0000313" key="4">
    <source>
        <dbReference type="Proteomes" id="UP001211907"/>
    </source>
</evidence>
<dbReference type="Pfam" id="PF02383">
    <property type="entry name" value="Syja_N"/>
    <property type="match status" value="1"/>
</dbReference>
<comment type="caution">
    <text evidence="3">The sequence shown here is derived from an EMBL/GenBank/DDBJ whole genome shotgun (WGS) entry which is preliminary data.</text>
</comment>
<feature type="compositionally biased region" description="Basic and acidic residues" evidence="1">
    <location>
        <begin position="910"/>
        <end position="923"/>
    </location>
</feature>
<dbReference type="GO" id="GO:0046856">
    <property type="term" value="P:phosphatidylinositol dephosphorylation"/>
    <property type="evidence" value="ECO:0007669"/>
    <property type="project" value="TreeGrafter"/>
</dbReference>
<reference evidence="3" key="1">
    <citation type="submission" date="2020-05" db="EMBL/GenBank/DDBJ databases">
        <title>Phylogenomic resolution of chytrid fungi.</title>
        <authorList>
            <person name="Stajich J.E."/>
            <person name="Amses K."/>
            <person name="Simmons R."/>
            <person name="Seto K."/>
            <person name="Myers J."/>
            <person name="Bonds A."/>
            <person name="Quandt C.A."/>
            <person name="Barry K."/>
            <person name="Liu P."/>
            <person name="Grigoriev I."/>
            <person name="Longcore J.E."/>
            <person name="James T.Y."/>
        </authorList>
    </citation>
    <scope>NUCLEOTIDE SEQUENCE</scope>
    <source>
        <strain evidence="3">JEL0513</strain>
    </source>
</reference>
<name>A0AAD5SVD1_9FUNG</name>
<dbReference type="PANTHER" id="PTHR45662">
    <property type="entry name" value="PHOSPHATIDYLINOSITIDE PHOSPHATASE SAC1"/>
    <property type="match status" value="1"/>
</dbReference>
<keyword evidence="4" id="KW-1185">Reference proteome</keyword>
<accession>A0AAD5SVD1</accession>
<feature type="region of interest" description="Disordered" evidence="1">
    <location>
        <begin position="442"/>
        <end position="465"/>
    </location>
</feature>
<sequence>MGIEAFLTKHFGGIPRSLKDLEWIYRIRPTDPPIVPPASEYRTISPGSQIPFKRPNESAIYNNRYFARDTRRAYPATVVYTSDDIVKLTGATQQRISSSATTPSEESNITTFLPSRPPGLQYRWERSLPHLKPTDLNPDYYVRGFKRILFKLWINSRNHLMIKLLDCIVIEKPRQERMVSDKDEGSRQLLVSVGDTAITLFYGYVLDSNHAEIEQESQDARVVAIQVVRRWRADDKSHTSVHVSIPGGAISISQTTETQPQTLDAEGESVFAVPLLIGFVHLYLALNANPHDENATPAPVLHLILATRANPIGALRTASVYSIDQACVVPTNDAFAARAALFEALDRRKNVSLANLSPIDYTRAKSAETVKASVGLGVDTMKAGVGLGVGTVKAGVDLGVGLVSNTTQLVASIGSNTLSAIGLKGKEKKVIATPNIVANATEDLNNSSDTSHEAVSLNPPKRSTVGTVSKMFSSLNPFRPNPLAIRNANTEDEEESSDETSDHGDTSDQTSERGSIETTASANSVKTDSARLLSGNQNAKTLIGSLGSLAHSGYTVTKHIAGIQPPPVTPESIQSNDIKTLFELQTFFYSTEGYDLTRRCEDQDYTSNNDSFDDRFFWNKFALKPLFEVGLGRNFITPLIQGFVEVRSNISLKYGSNSETEPKEGQSFDFAVISRRSKYRAGFRYERRGIDDEGQVANFVETEMIVFSKVGNQNHTGSFLQIRGSIPLFWSQTASTKTLNPTPILEKSDAENTAAMALHLNDLESQYKNIITIVDLVGQKGRESILGTRFKTTIETLKSNTTDNNKERYTGVAYRAYDFHAETKGLHYEKLEKLVDMVDSDFERMQYYWGIEGSEEACLLQKGVVRTNCMDCLDRTNVVQSIFARHMLDKILLRMGISDAAATNDNEGNGDSRKPGKQTREDGGNSGSNDDFEAAFKNIWANNGDRLSTAYTGTGALKGDFTRTGVRNVKGMLNDAANSVSRLYADNFQNKVRQQAVDVFLGQ</sequence>
<dbReference type="GO" id="GO:0005783">
    <property type="term" value="C:endoplasmic reticulum"/>
    <property type="evidence" value="ECO:0007669"/>
    <property type="project" value="TreeGrafter"/>
</dbReference>
<evidence type="ECO:0000256" key="1">
    <source>
        <dbReference type="SAM" id="MobiDB-lite"/>
    </source>
</evidence>
<dbReference type="InterPro" id="IPR002013">
    <property type="entry name" value="SAC_dom"/>
</dbReference>
<feature type="compositionally biased region" description="Basic and acidic residues" evidence="1">
    <location>
        <begin position="500"/>
        <end position="515"/>
    </location>
</feature>
<protein>
    <recommendedName>
        <fullName evidence="2">SAC domain-containing protein</fullName>
    </recommendedName>
</protein>